<evidence type="ECO:0000313" key="3">
    <source>
        <dbReference type="Proteomes" id="UP000091918"/>
    </source>
</evidence>
<keyword evidence="3" id="KW-1185">Reference proteome</keyword>
<organism evidence="2 3">
    <name type="scientific">Emergomyces africanus</name>
    <dbReference type="NCBI Taxonomy" id="1955775"/>
    <lineage>
        <taxon>Eukaryota</taxon>
        <taxon>Fungi</taxon>
        <taxon>Dikarya</taxon>
        <taxon>Ascomycota</taxon>
        <taxon>Pezizomycotina</taxon>
        <taxon>Eurotiomycetes</taxon>
        <taxon>Eurotiomycetidae</taxon>
        <taxon>Onygenales</taxon>
        <taxon>Ajellomycetaceae</taxon>
        <taxon>Emergomyces</taxon>
    </lineage>
</organism>
<protein>
    <submittedName>
        <fullName evidence="2">Uncharacterized protein</fullName>
    </submittedName>
</protein>
<dbReference type="OrthoDB" id="10266662at2759"/>
<feature type="compositionally biased region" description="Basic and acidic residues" evidence="1">
    <location>
        <begin position="60"/>
        <end position="72"/>
    </location>
</feature>
<reference evidence="2 3" key="1">
    <citation type="submission" date="2015-07" db="EMBL/GenBank/DDBJ databases">
        <title>Emmonsia species relationships and genome sequence.</title>
        <authorList>
            <person name="Cuomo C.A."/>
            <person name="Schwartz I.S."/>
            <person name="Kenyon C."/>
            <person name="de Hoog G.S."/>
            <person name="Govender N.P."/>
            <person name="Botha A."/>
            <person name="Moreno L."/>
            <person name="de Vries M."/>
            <person name="Munoz J.F."/>
            <person name="Stielow J.B."/>
        </authorList>
    </citation>
    <scope>NUCLEOTIDE SEQUENCE [LARGE SCALE GENOMIC DNA]</scope>
    <source>
        <strain evidence="2 3">CBS 136260</strain>
    </source>
</reference>
<dbReference type="AlphaFoldDB" id="A0A1B7P1F2"/>
<evidence type="ECO:0000313" key="2">
    <source>
        <dbReference type="EMBL" id="OAX82844.1"/>
    </source>
</evidence>
<accession>A0A1B7P1F2</accession>
<gene>
    <name evidence="2" type="ORF">ACJ72_02805</name>
</gene>
<feature type="compositionally biased region" description="Basic and acidic residues" evidence="1">
    <location>
        <begin position="16"/>
        <end position="29"/>
    </location>
</feature>
<dbReference type="Proteomes" id="UP000091918">
    <property type="component" value="Unassembled WGS sequence"/>
</dbReference>
<feature type="compositionally biased region" description="Basic residues" evidence="1">
    <location>
        <begin position="30"/>
        <end position="44"/>
    </location>
</feature>
<feature type="region of interest" description="Disordered" evidence="1">
    <location>
        <begin position="1"/>
        <end position="148"/>
    </location>
</feature>
<dbReference type="EMBL" id="LGUA01000248">
    <property type="protein sequence ID" value="OAX82844.1"/>
    <property type="molecule type" value="Genomic_DNA"/>
</dbReference>
<sequence length="148" mass="16550">MAGSAKKATKKFEKHHLKDTIERRKEFAKVKQRHRLKEKRKQNKRGGGEVEDEKTQQNGDGRKPAVDGEKNSFAEMNVDDFFAGGFELPDAAPGKTQQKSPKKKDVAPKIGKRKRTAEVEDQEAEQESPAQSDNDEDSGASEGIKDLE</sequence>
<evidence type="ECO:0000256" key="1">
    <source>
        <dbReference type="SAM" id="MobiDB-lite"/>
    </source>
</evidence>
<name>A0A1B7P1F2_9EURO</name>
<comment type="caution">
    <text evidence="2">The sequence shown here is derived from an EMBL/GenBank/DDBJ whole genome shotgun (WGS) entry which is preliminary data.</text>
</comment>
<proteinExistence type="predicted"/>
<dbReference type="STRING" id="1658172.A0A1B7P1F2"/>